<dbReference type="SUPFAM" id="SSF55347">
    <property type="entry name" value="Glyceraldehyde-3-phosphate dehydrogenase-like, C-terminal domain"/>
    <property type="match status" value="1"/>
</dbReference>
<dbReference type="EMBL" id="AWFH01000012">
    <property type="protein sequence ID" value="KCZ61866.1"/>
    <property type="molecule type" value="Genomic_DNA"/>
</dbReference>
<evidence type="ECO:0000313" key="7">
    <source>
        <dbReference type="Proteomes" id="UP000024547"/>
    </source>
</evidence>
<dbReference type="PANTHER" id="PTHR22604">
    <property type="entry name" value="OXIDOREDUCTASES"/>
    <property type="match status" value="1"/>
</dbReference>
<evidence type="ECO:0000313" key="6">
    <source>
        <dbReference type="EMBL" id="KCZ61866.1"/>
    </source>
</evidence>
<feature type="domain" description="Gfo/Idh/MocA-like oxidoreductase N-terminal" evidence="3">
    <location>
        <begin position="2"/>
        <end position="119"/>
    </location>
</feature>
<gene>
    <name evidence="5" type="ORF">DD728_08760</name>
    <name evidence="6" type="ORF">HY36_04730</name>
</gene>
<evidence type="ECO:0000313" key="8">
    <source>
        <dbReference type="Proteomes" id="UP000263957"/>
    </source>
</evidence>
<organism evidence="6 7">
    <name type="scientific">Hyphomonas atlantica</name>
    <dbReference type="NCBI Taxonomy" id="1280948"/>
    <lineage>
        <taxon>Bacteria</taxon>
        <taxon>Pseudomonadati</taxon>
        <taxon>Pseudomonadota</taxon>
        <taxon>Alphaproteobacteria</taxon>
        <taxon>Hyphomonadales</taxon>
        <taxon>Hyphomonadaceae</taxon>
        <taxon>Hyphomonas</taxon>
    </lineage>
</organism>
<evidence type="ECO:0000256" key="2">
    <source>
        <dbReference type="ARBA" id="ARBA00023002"/>
    </source>
</evidence>
<dbReference type="GO" id="GO:0000166">
    <property type="term" value="F:nucleotide binding"/>
    <property type="evidence" value="ECO:0007669"/>
    <property type="project" value="InterPro"/>
</dbReference>
<reference evidence="6 7" key="1">
    <citation type="journal article" date="2014" name="Antonie Van Leeuwenhoek">
        <title>Hyphomonas beringensis sp. nov. and Hyphomonas chukchiensis sp. nov., isolated from surface seawater of the Bering Sea and Chukchi Sea.</title>
        <authorList>
            <person name="Li C."/>
            <person name="Lai Q."/>
            <person name="Li G."/>
            <person name="Dong C."/>
            <person name="Wang J."/>
            <person name="Liao Y."/>
            <person name="Shao Z."/>
        </authorList>
    </citation>
    <scope>NUCLEOTIDE SEQUENCE [LARGE SCALE GENOMIC DNA]</scope>
    <source>
        <strain evidence="6 7">22II1-22F38</strain>
    </source>
</reference>
<dbReference type="Pfam" id="PF01408">
    <property type="entry name" value="GFO_IDH_MocA"/>
    <property type="match status" value="1"/>
</dbReference>
<sequence length="326" mass="35124">MIRIGILGAAKIAPKAIIDPASSRDDCMIHAVAARDVEKARAYAQEHHIEHVETDYEALVRRDDLDLIYNALPPHRHAELSIAALEAGKAVLCEKPFAMNSAEAARMVEAAHKADKPLIEAFHYRFHPAFQRVMEIVASGELGDIKTMRAVFNVTIPYREGELRHTLSVGGGAMMDLGCYSLHMVRTLAGAEPEILSAEAVCERPGVDLSMQANLGFASGASASIECSMADGIDRNIALEIDGKDGSLVFLNPVHPYRGHQIRVRRGGEEAIETIDGKITYEHQLDHVMDVLTGRAAALTGGADALANMAAIDAIYTAAGLSPRGL</sequence>
<dbReference type="InterPro" id="IPR036291">
    <property type="entry name" value="NAD(P)-bd_dom_sf"/>
</dbReference>
<keyword evidence="7" id="KW-1185">Reference proteome</keyword>
<dbReference type="PANTHER" id="PTHR22604:SF105">
    <property type="entry name" value="TRANS-1,2-DIHYDROBENZENE-1,2-DIOL DEHYDROGENASE"/>
    <property type="match status" value="1"/>
</dbReference>
<keyword evidence="2" id="KW-0560">Oxidoreductase</keyword>
<evidence type="ECO:0000256" key="1">
    <source>
        <dbReference type="ARBA" id="ARBA00010928"/>
    </source>
</evidence>
<dbReference type="OrthoDB" id="9792935at2"/>
<dbReference type="AlphaFoldDB" id="A0A059E2J8"/>
<dbReference type="Gene3D" id="3.40.50.720">
    <property type="entry name" value="NAD(P)-binding Rossmann-like Domain"/>
    <property type="match status" value="1"/>
</dbReference>
<dbReference type="Pfam" id="PF22725">
    <property type="entry name" value="GFO_IDH_MocA_C3"/>
    <property type="match status" value="1"/>
</dbReference>
<dbReference type="GO" id="GO:0016491">
    <property type="term" value="F:oxidoreductase activity"/>
    <property type="evidence" value="ECO:0007669"/>
    <property type="project" value="UniProtKB-KW"/>
</dbReference>
<dbReference type="Proteomes" id="UP000263957">
    <property type="component" value="Unassembled WGS sequence"/>
</dbReference>
<proteinExistence type="inferred from homology"/>
<dbReference type="InterPro" id="IPR000683">
    <property type="entry name" value="Gfo/Idh/MocA-like_OxRdtase_N"/>
</dbReference>
<protein>
    <submittedName>
        <fullName evidence="5">Gfo/Idh/MocA family oxidoreductase</fullName>
    </submittedName>
</protein>
<name>A0A059E2J8_9PROT</name>
<feature type="domain" description="GFO/IDH/MocA-like oxidoreductase" evidence="4">
    <location>
        <begin position="130"/>
        <end position="248"/>
    </location>
</feature>
<dbReference type="RefSeq" id="WP_035551192.1">
    <property type="nucleotide sequence ID" value="NZ_AWFH01000012.1"/>
</dbReference>
<dbReference type="PATRIC" id="fig|1280948.3.peg.1780"/>
<dbReference type="Gene3D" id="3.30.360.10">
    <property type="entry name" value="Dihydrodipicolinate Reductase, domain 2"/>
    <property type="match status" value="1"/>
</dbReference>
<dbReference type="InterPro" id="IPR055170">
    <property type="entry name" value="GFO_IDH_MocA-like_dom"/>
</dbReference>
<dbReference type="InterPro" id="IPR050984">
    <property type="entry name" value="Gfo/Idh/MocA_domain"/>
</dbReference>
<dbReference type="SUPFAM" id="SSF51735">
    <property type="entry name" value="NAD(P)-binding Rossmann-fold domains"/>
    <property type="match status" value="1"/>
</dbReference>
<dbReference type="STRING" id="1280948.HY36_04730"/>
<evidence type="ECO:0000313" key="5">
    <source>
        <dbReference type="EMBL" id="HBQ48962.1"/>
    </source>
</evidence>
<reference evidence="5 8" key="2">
    <citation type="journal article" date="2018" name="Nat. Biotechnol.">
        <title>A standardized bacterial taxonomy based on genome phylogeny substantially revises the tree of life.</title>
        <authorList>
            <person name="Parks D.H."/>
            <person name="Chuvochina M."/>
            <person name="Waite D.W."/>
            <person name="Rinke C."/>
            <person name="Skarshewski A."/>
            <person name="Chaumeil P.A."/>
            <person name="Hugenholtz P."/>
        </authorList>
    </citation>
    <scope>NUCLEOTIDE SEQUENCE [LARGE SCALE GENOMIC DNA]</scope>
    <source>
        <strain evidence="5">UBA10378</strain>
    </source>
</reference>
<comment type="caution">
    <text evidence="6">The sequence shown here is derived from an EMBL/GenBank/DDBJ whole genome shotgun (WGS) entry which is preliminary data.</text>
</comment>
<dbReference type="EMBL" id="DOGS01000178">
    <property type="protein sequence ID" value="HBQ48962.1"/>
    <property type="molecule type" value="Genomic_DNA"/>
</dbReference>
<dbReference type="Proteomes" id="UP000024547">
    <property type="component" value="Unassembled WGS sequence"/>
</dbReference>
<dbReference type="eggNOG" id="COG0673">
    <property type="taxonomic scope" value="Bacteria"/>
</dbReference>
<comment type="similarity">
    <text evidence="1">Belongs to the Gfo/Idh/MocA family.</text>
</comment>
<accession>A0A059E2J8</accession>
<evidence type="ECO:0000259" key="3">
    <source>
        <dbReference type="Pfam" id="PF01408"/>
    </source>
</evidence>
<evidence type="ECO:0000259" key="4">
    <source>
        <dbReference type="Pfam" id="PF22725"/>
    </source>
</evidence>